<proteinExistence type="predicted"/>
<dbReference type="Proteomes" id="UP000054632">
    <property type="component" value="Unassembled WGS sequence"/>
</dbReference>
<comment type="caution">
    <text evidence="1">The sequence shown here is derived from an EMBL/GenBank/DDBJ whole genome shotgun (WGS) entry which is preliminary data.</text>
</comment>
<dbReference type="EMBL" id="JYDR01007059">
    <property type="protein sequence ID" value="KRY24252.1"/>
    <property type="molecule type" value="Genomic_DNA"/>
</dbReference>
<sequence>MHFTGLKFRKCGSRTADTWTKFKRSDNGVAFELC</sequence>
<evidence type="ECO:0000313" key="1">
    <source>
        <dbReference type="EMBL" id="KRY24252.1"/>
    </source>
</evidence>
<accession>A0A0V1AIV4</accession>
<reference evidence="1 2" key="1">
    <citation type="submission" date="2015-01" db="EMBL/GenBank/DDBJ databases">
        <title>Evolution of Trichinella species and genotypes.</title>
        <authorList>
            <person name="Korhonen P.K."/>
            <person name="Edoardo P."/>
            <person name="Giuseppe L.R."/>
            <person name="Gasser R.B."/>
        </authorList>
    </citation>
    <scope>NUCLEOTIDE SEQUENCE [LARGE SCALE GENOMIC DNA]</scope>
    <source>
        <strain evidence="1">ISS13</strain>
    </source>
</reference>
<evidence type="ECO:0000313" key="2">
    <source>
        <dbReference type="Proteomes" id="UP000054632"/>
    </source>
</evidence>
<dbReference type="AlphaFoldDB" id="A0A0V1AIV4"/>
<name>A0A0V1AIV4_TRIPS</name>
<organism evidence="1 2">
    <name type="scientific">Trichinella pseudospiralis</name>
    <name type="common">Parasitic roundworm</name>
    <dbReference type="NCBI Taxonomy" id="6337"/>
    <lineage>
        <taxon>Eukaryota</taxon>
        <taxon>Metazoa</taxon>
        <taxon>Ecdysozoa</taxon>
        <taxon>Nematoda</taxon>
        <taxon>Enoplea</taxon>
        <taxon>Dorylaimia</taxon>
        <taxon>Trichinellida</taxon>
        <taxon>Trichinellidae</taxon>
        <taxon>Trichinella</taxon>
    </lineage>
</organism>
<protein>
    <submittedName>
        <fullName evidence="1">Uncharacterized protein</fullName>
    </submittedName>
</protein>
<gene>
    <name evidence="1" type="ORF">T4A_8324</name>
</gene>